<evidence type="ECO:0000256" key="6">
    <source>
        <dbReference type="ARBA" id="ARBA00022553"/>
    </source>
</evidence>
<feature type="coiled-coil region" evidence="11">
    <location>
        <begin position="124"/>
        <end position="158"/>
    </location>
</feature>
<evidence type="ECO:0000256" key="3">
    <source>
        <dbReference type="ARBA" id="ARBA00007682"/>
    </source>
</evidence>
<dbReference type="InterPro" id="IPR040168">
    <property type="entry name" value="Not2/3/5"/>
</dbReference>
<feature type="compositionally biased region" description="Polar residues" evidence="12">
    <location>
        <begin position="388"/>
        <end position="398"/>
    </location>
</feature>
<sequence length="757" mass="85998">MANRKLQTEIDRVLKKVAEGVETFEGIFIKIQATTNSNQKEKLEQDLKKEIKKLQRHRDQIKTWISSNDIKDKRALLENRRLIEQQMEKFKACEKEMKTKAYSKEGLQQSIKMDPKEKEKIDTCDFVSNQIDALATQIETAEAEVEQLQGAVKKGRKDSSKADRLGEVEIMIERHKFHVNRLELILRLLENGNIPPEKVILIQEEIKFYVECNQDPDFAEDENIYDELNLEEEEELWGITNDDHHSNDESNSDEPRSPSKEPSSPTTSPTTRVSAPTKPPAPAPSRKTSNAFESLPQRQKEEEKIKLPPPPPILTGPSVISPPSSATFTPPPKSAPLTGQIRTVAAVAKQGITDTTQATSTPQRFPIVNPAPTIQEHPIPTPAPQPPSAVNTQTNSSAPLHHPQQQQQIQQQQQQQQQQPPTQFQFQSPPLPPPQQQQQSQPIPPPPPPPQQPSQPPTQPIQPHPSITQVDNKKAENSTDSIDSSKQQTPLTNENQIKQTPVPPQPSQPTIQLHIGPSPSSSSSSSQIQIQSQQPQVQIREISSTQPPPTPTHSSLSSDIPNSSDPKQEGSSNNETSSTSSGENRIPAVLSDLVQSFEAAEEKCKQRVMGKEDSFHIQQMLDTSLQYIPDSIDSERPKYYVPKSPYQTPSYYPQTPTPMLDNPASFEKFDIDTLFFIFYYQQGTYQQYLAARELKKQSWRFHKKYLTWFQRHEEPKAITDEYEQGTYIYFDYEGAWCQRKKTEFRFEYRFLEDAELI</sequence>
<keyword evidence="9 10" id="KW-0539">Nucleus</keyword>
<dbReference type="GO" id="GO:0000289">
    <property type="term" value="P:nuclear-transcribed mRNA poly(A) tail shortening"/>
    <property type="evidence" value="ECO:0007669"/>
    <property type="project" value="UniProtKB-ARBA"/>
</dbReference>
<feature type="compositionally biased region" description="Polar residues" evidence="12">
    <location>
        <begin position="352"/>
        <end position="363"/>
    </location>
</feature>
<feature type="compositionally biased region" description="Basic and acidic residues" evidence="12">
    <location>
        <begin position="241"/>
        <end position="259"/>
    </location>
</feature>
<feature type="compositionally biased region" description="Low complexity" evidence="12">
    <location>
        <begin position="399"/>
        <end position="428"/>
    </location>
</feature>
<feature type="compositionally biased region" description="Polar residues" evidence="12">
    <location>
        <begin position="478"/>
        <end position="498"/>
    </location>
</feature>
<organism evidence="15 16">
    <name type="scientific">Diversispora epigaea</name>
    <dbReference type="NCBI Taxonomy" id="1348612"/>
    <lineage>
        <taxon>Eukaryota</taxon>
        <taxon>Fungi</taxon>
        <taxon>Fungi incertae sedis</taxon>
        <taxon>Mucoromycota</taxon>
        <taxon>Glomeromycotina</taxon>
        <taxon>Glomeromycetes</taxon>
        <taxon>Diversisporales</taxon>
        <taxon>Diversisporaceae</taxon>
        <taxon>Diversispora</taxon>
    </lineage>
</organism>
<name>A0A397JKQ6_9GLOM</name>
<dbReference type="OrthoDB" id="293823at2759"/>
<reference evidence="15 16" key="1">
    <citation type="submission" date="2018-08" db="EMBL/GenBank/DDBJ databases">
        <title>Genome and evolution of the arbuscular mycorrhizal fungus Diversispora epigaea (formerly Glomus versiforme) and its bacterial endosymbionts.</title>
        <authorList>
            <person name="Sun X."/>
            <person name="Fei Z."/>
            <person name="Harrison M."/>
        </authorList>
    </citation>
    <scope>NUCLEOTIDE SEQUENCE [LARGE SCALE GENOMIC DNA]</scope>
    <source>
        <strain evidence="15 16">IT104</strain>
    </source>
</reference>
<dbReference type="Pfam" id="PF04153">
    <property type="entry name" value="NOT2_3_5_C"/>
    <property type="match status" value="1"/>
</dbReference>
<feature type="region of interest" description="Disordered" evidence="12">
    <location>
        <begin position="352"/>
        <end position="586"/>
    </location>
</feature>
<comment type="caution">
    <text evidence="15">The sequence shown here is derived from an EMBL/GenBank/DDBJ whole genome shotgun (WGS) entry which is preliminary data.</text>
</comment>
<evidence type="ECO:0000313" key="15">
    <source>
        <dbReference type="EMBL" id="RHZ88197.1"/>
    </source>
</evidence>
<dbReference type="STRING" id="1348612.A0A397JKQ6"/>
<accession>A0A397JKQ6</accession>
<feature type="compositionally biased region" description="Low complexity" evidence="12">
    <location>
        <begin position="260"/>
        <end position="276"/>
    </location>
</feature>
<evidence type="ECO:0000259" key="14">
    <source>
        <dbReference type="Pfam" id="PF04153"/>
    </source>
</evidence>
<keyword evidence="5 10" id="KW-0678">Repressor</keyword>
<dbReference type="InterPro" id="IPR007207">
    <property type="entry name" value="Not_N"/>
</dbReference>
<dbReference type="PIRSF" id="PIRSF005290">
    <property type="entry name" value="NOT_su_3_5"/>
    <property type="match status" value="1"/>
</dbReference>
<dbReference type="EMBL" id="PQFF01000023">
    <property type="protein sequence ID" value="RHZ88197.1"/>
    <property type="molecule type" value="Genomic_DNA"/>
</dbReference>
<evidence type="ECO:0000256" key="9">
    <source>
        <dbReference type="ARBA" id="ARBA00023242"/>
    </source>
</evidence>
<comment type="similarity">
    <text evidence="3 10">Belongs to the CNOT2/3/5 family.</text>
</comment>
<feature type="domain" description="NOT2/NOT3/NOT5 C-terminal" evidence="14">
    <location>
        <begin position="624"/>
        <end position="751"/>
    </location>
</feature>
<dbReference type="GO" id="GO:0000932">
    <property type="term" value="C:P-body"/>
    <property type="evidence" value="ECO:0007669"/>
    <property type="project" value="UniProtKB-UniRule"/>
</dbReference>
<evidence type="ECO:0000256" key="8">
    <source>
        <dbReference type="ARBA" id="ARBA00023163"/>
    </source>
</evidence>
<feature type="compositionally biased region" description="Low complexity" evidence="12">
    <location>
        <begin position="552"/>
        <end position="584"/>
    </location>
</feature>
<dbReference type="InterPro" id="IPR012270">
    <property type="entry name" value="CCR4-NOT_su3/5"/>
</dbReference>
<gene>
    <name evidence="15" type="ORF">Glove_25g54</name>
</gene>
<dbReference type="Pfam" id="PF04065">
    <property type="entry name" value="Not3"/>
    <property type="match status" value="1"/>
</dbReference>
<evidence type="ECO:0000256" key="5">
    <source>
        <dbReference type="ARBA" id="ARBA00022491"/>
    </source>
</evidence>
<keyword evidence="8 10" id="KW-0804">Transcription</keyword>
<keyword evidence="16" id="KW-1185">Reference proteome</keyword>
<dbReference type="InterPro" id="IPR007282">
    <property type="entry name" value="NOT2/3/5_C"/>
</dbReference>
<evidence type="ECO:0000259" key="13">
    <source>
        <dbReference type="Pfam" id="PF04065"/>
    </source>
</evidence>
<dbReference type="GO" id="GO:0005634">
    <property type="term" value="C:nucleus"/>
    <property type="evidence" value="ECO:0007669"/>
    <property type="project" value="UniProtKB-SubCell"/>
</dbReference>
<proteinExistence type="inferred from homology"/>
<evidence type="ECO:0000256" key="12">
    <source>
        <dbReference type="SAM" id="MobiDB-lite"/>
    </source>
</evidence>
<evidence type="ECO:0000256" key="7">
    <source>
        <dbReference type="ARBA" id="ARBA00023015"/>
    </source>
</evidence>
<feature type="domain" description="CCR4-Not complex component Not N-terminal" evidence="13">
    <location>
        <begin position="3"/>
        <end position="231"/>
    </location>
</feature>
<evidence type="ECO:0000313" key="16">
    <source>
        <dbReference type="Proteomes" id="UP000266861"/>
    </source>
</evidence>
<dbReference type="Gene3D" id="2.30.30.1020">
    <property type="entry name" value="CCR4-NOT complex subunit 2/3/5, C-terminal domain"/>
    <property type="match status" value="1"/>
</dbReference>
<feature type="compositionally biased region" description="Low complexity" evidence="12">
    <location>
        <begin position="508"/>
        <end position="545"/>
    </location>
</feature>
<evidence type="ECO:0000256" key="1">
    <source>
        <dbReference type="ARBA" id="ARBA00004123"/>
    </source>
</evidence>
<evidence type="ECO:0000256" key="11">
    <source>
        <dbReference type="SAM" id="Coils"/>
    </source>
</evidence>
<dbReference type="Proteomes" id="UP000266861">
    <property type="component" value="Unassembled WGS sequence"/>
</dbReference>
<evidence type="ECO:0000256" key="10">
    <source>
        <dbReference type="PIRNR" id="PIRNR005290"/>
    </source>
</evidence>
<dbReference type="GO" id="GO:0006355">
    <property type="term" value="P:regulation of DNA-templated transcription"/>
    <property type="evidence" value="ECO:0007669"/>
    <property type="project" value="InterPro"/>
</dbReference>
<keyword evidence="10" id="KW-0010">Activator</keyword>
<keyword evidence="6" id="KW-0597">Phosphoprotein</keyword>
<dbReference type="InterPro" id="IPR038635">
    <property type="entry name" value="CCR4-NOT_su2/3/5_C_sf"/>
</dbReference>
<keyword evidence="7 10" id="KW-0805">Transcription regulation</keyword>
<evidence type="ECO:0000256" key="4">
    <source>
        <dbReference type="ARBA" id="ARBA00022490"/>
    </source>
</evidence>
<dbReference type="FunFam" id="2.30.30.1020:FF:000006">
    <property type="entry name" value="CCR4-NOT transcription complex, subunit 3"/>
    <property type="match status" value="1"/>
</dbReference>
<evidence type="ECO:0000256" key="2">
    <source>
        <dbReference type="ARBA" id="ARBA00004496"/>
    </source>
</evidence>
<comment type="function">
    <text evidence="10">Acts as component of the CCR4-NOT core complex, which in the nucleus seems to be a general transcription factor, and in the cytoplasm the major mRNA deadenylase involved in mRNA turnover. The NOT protein subcomplex negatively regulates the basal and activated transcription of many genes. Preferentially affects TC-type TATA element-dependent transcription. Could directly or indirectly inhibit component(s) of the general transcription machinery.</text>
</comment>
<feature type="region of interest" description="Disordered" evidence="12">
    <location>
        <begin position="239"/>
        <end position="337"/>
    </location>
</feature>
<dbReference type="PANTHER" id="PTHR23326">
    <property type="entry name" value="CCR4 NOT-RELATED"/>
    <property type="match status" value="1"/>
</dbReference>
<keyword evidence="4 10" id="KW-0963">Cytoplasm</keyword>
<dbReference type="AlphaFoldDB" id="A0A397JKQ6"/>
<protein>
    <recommendedName>
        <fullName evidence="10">General negative regulator of transcription subunit</fullName>
    </recommendedName>
</protein>
<keyword evidence="11" id="KW-0175">Coiled coil</keyword>
<comment type="subcellular location">
    <subcellularLocation>
        <location evidence="2 10">Cytoplasm</location>
    </subcellularLocation>
    <subcellularLocation>
        <location evidence="1 10">Nucleus</location>
    </subcellularLocation>
</comment>
<dbReference type="GO" id="GO:0030015">
    <property type="term" value="C:CCR4-NOT core complex"/>
    <property type="evidence" value="ECO:0007669"/>
    <property type="project" value="UniProtKB-UniRule"/>
</dbReference>
<feature type="compositionally biased region" description="Pro residues" evidence="12">
    <location>
        <begin position="442"/>
        <end position="463"/>
    </location>
</feature>